<dbReference type="PANTHER" id="PTHR34982">
    <property type="entry name" value="YOP PROTEINS TRANSLOCATION PROTEIN L"/>
    <property type="match status" value="1"/>
</dbReference>
<keyword evidence="7" id="KW-0175">Coiled coil</keyword>
<dbReference type="PANTHER" id="PTHR34982:SF1">
    <property type="entry name" value="FLAGELLAR ASSEMBLY PROTEIN FLIH"/>
    <property type="match status" value="1"/>
</dbReference>
<feature type="compositionally biased region" description="Polar residues" evidence="8">
    <location>
        <begin position="1"/>
        <end position="14"/>
    </location>
</feature>
<dbReference type="AlphaFoldDB" id="A0A4Y6PYD7"/>
<comment type="similarity">
    <text evidence="2">Belongs to the FliH family.</text>
</comment>
<dbReference type="GO" id="GO:0005829">
    <property type="term" value="C:cytosol"/>
    <property type="evidence" value="ECO:0007669"/>
    <property type="project" value="TreeGrafter"/>
</dbReference>
<feature type="region of interest" description="Disordered" evidence="8">
    <location>
        <begin position="1"/>
        <end position="22"/>
    </location>
</feature>
<reference evidence="10 11" key="1">
    <citation type="submission" date="2019-06" db="EMBL/GenBank/DDBJ databases">
        <title>Persicimonas caeni gen. nov., sp. nov., a predatory bacterium isolated from solar saltern.</title>
        <authorList>
            <person name="Wang S."/>
        </authorList>
    </citation>
    <scope>NUCLEOTIDE SEQUENCE [LARGE SCALE GENOMIC DNA]</scope>
    <source>
        <strain evidence="10 11">YN101</strain>
    </source>
</reference>
<evidence type="ECO:0000256" key="5">
    <source>
        <dbReference type="ARBA" id="ARBA00022927"/>
    </source>
</evidence>
<accession>A0A4Y6PYD7</accession>
<sequence length="227" mass="25174">MTEDVAQQETSSEASAPEPMRVIRAPEAIRQDIRPLFASPSVRLVRSRVIESLEDVDEALDRAKAVADATVEQAKRDARELREEAREQGRAEGMDEVLAQLAKARREYEELLAGAEQDMLDMAFRLARRIIGEAIEVEPERVRQMVANVLGHARGKREIVVQVAPADLEVLEASSGEFSSQVDGVRVYFEAEPALERGSCVIQTETGHIDGRIETQLETLKRALQGG</sequence>
<gene>
    <name evidence="10" type="ORF">FIV42_22125</name>
</gene>
<evidence type="ECO:0000256" key="7">
    <source>
        <dbReference type="SAM" id="Coils"/>
    </source>
</evidence>
<evidence type="ECO:0000256" key="8">
    <source>
        <dbReference type="SAM" id="MobiDB-lite"/>
    </source>
</evidence>
<dbReference type="Proteomes" id="UP000315995">
    <property type="component" value="Chromosome"/>
</dbReference>
<keyword evidence="5" id="KW-0653">Protein transport</keyword>
<proteinExistence type="inferred from homology"/>
<evidence type="ECO:0000313" key="11">
    <source>
        <dbReference type="Proteomes" id="UP000315995"/>
    </source>
</evidence>
<feature type="domain" description="Flagellar assembly protein FliH/Type III secretion system HrpE" evidence="9">
    <location>
        <begin position="95"/>
        <end position="220"/>
    </location>
</feature>
<accession>A0A5B8Y990</accession>
<dbReference type="GO" id="GO:0015031">
    <property type="term" value="P:protein transport"/>
    <property type="evidence" value="ECO:0007669"/>
    <property type="project" value="UniProtKB-KW"/>
</dbReference>
<feature type="coiled-coil region" evidence="7">
    <location>
        <begin position="64"/>
        <end position="118"/>
    </location>
</feature>
<dbReference type="OrthoDB" id="19020at2"/>
<evidence type="ECO:0000256" key="6">
    <source>
        <dbReference type="ARBA" id="ARBA00023225"/>
    </source>
</evidence>
<keyword evidence="6" id="KW-1006">Bacterial flagellum protein export</keyword>
<evidence type="ECO:0000256" key="1">
    <source>
        <dbReference type="ARBA" id="ARBA00003041"/>
    </source>
</evidence>
<comment type="function">
    <text evidence="1">Needed for flagellar regrowth and assembly.</text>
</comment>
<protein>
    <recommendedName>
        <fullName evidence="9">Flagellar assembly protein FliH/Type III secretion system HrpE domain-containing protein</fullName>
    </recommendedName>
</protein>
<keyword evidence="11" id="KW-1185">Reference proteome</keyword>
<evidence type="ECO:0000313" key="10">
    <source>
        <dbReference type="EMBL" id="QDG53344.1"/>
    </source>
</evidence>
<name>A0A4Y6PYD7_PERCE</name>
<keyword evidence="4" id="KW-1005">Bacterial flagellum biogenesis</keyword>
<evidence type="ECO:0000256" key="3">
    <source>
        <dbReference type="ARBA" id="ARBA00022448"/>
    </source>
</evidence>
<keyword evidence="3" id="KW-0813">Transport</keyword>
<dbReference type="InterPro" id="IPR018035">
    <property type="entry name" value="Flagellar_FliH/T3SS_HrpE"/>
</dbReference>
<evidence type="ECO:0000259" key="9">
    <source>
        <dbReference type="Pfam" id="PF02108"/>
    </source>
</evidence>
<dbReference type="GO" id="GO:0044781">
    <property type="term" value="P:bacterial-type flagellum organization"/>
    <property type="evidence" value="ECO:0007669"/>
    <property type="project" value="UniProtKB-KW"/>
</dbReference>
<dbReference type="InterPro" id="IPR051472">
    <property type="entry name" value="T3SS_Stator/FliH"/>
</dbReference>
<organism evidence="10 11">
    <name type="scientific">Persicimonas caeni</name>
    <dbReference type="NCBI Taxonomy" id="2292766"/>
    <lineage>
        <taxon>Bacteria</taxon>
        <taxon>Deltaproteobacteria</taxon>
        <taxon>Bradymonadales</taxon>
        <taxon>Bradymonadaceae</taxon>
        <taxon>Persicimonas</taxon>
    </lineage>
</organism>
<dbReference type="RefSeq" id="WP_141199805.1">
    <property type="nucleotide sequence ID" value="NZ_CP041186.1"/>
</dbReference>
<evidence type="ECO:0000256" key="2">
    <source>
        <dbReference type="ARBA" id="ARBA00006602"/>
    </source>
</evidence>
<dbReference type="Pfam" id="PF02108">
    <property type="entry name" value="FliH"/>
    <property type="match status" value="1"/>
</dbReference>
<evidence type="ECO:0000256" key="4">
    <source>
        <dbReference type="ARBA" id="ARBA00022795"/>
    </source>
</evidence>
<dbReference type="EMBL" id="CP041186">
    <property type="protein sequence ID" value="QDG53344.1"/>
    <property type="molecule type" value="Genomic_DNA"/>
</dbReference>